<protein>
    <submittedName>
        <fullName evidence="2">Uncharacterized protein</fullName>
    </submittedName>
</protein>
<accession>A0A0B8NCL2</accession>
<dbReference type="RefSeq" id="WP_033090117.1">
    <property type="nucleotide sequence ID" value="NZ_AP017900.1"/>
</dbReference>
<evidence type="ECO:0000313" key="1">
    <source>
        <dbReference type="EMBL" id="APA99484.1"/>
    </source>
</evidence>
<dbReference type="EMBL" id="CP017839">
    <property type="protein sequence ID" value="APA99484.1"/>
    <property type="molecule type" value="Genomic_DNA"/>
</dbReference>
<dbReference type="GeneID" id="93374195"/>
<reference evidence="3" key="1">
    <citation type="submission" date="2015-07" db="EMBL/GenBank/DDBJ databases">
        <title>Nocardia seriolae U-1 whole genome shotgun sequence.</title>
        <authorList>
            <person name="Imajoh M."/>
            <person name="Fukumoto Y."/>
            <person name="Sukeda M."/>
            <person name="Yamane J."/>
            <person name="Yamasaki K."/>
            <person name="Shimizu M."/>
            <person name="Ohnishi K."/>
            <person name="Oshima S."/>
        </authorList>
    </citation>
    <scope>NUCLEOTIDE SEQUENCE [LARGE SCALE GENOMIC DNA]</scope>
    <source>
        <strain evidence="3">U-1</strain>
    </source>
</reference>
<dbReference type="EMBL" id="BBYQ01000118">
    <property type="protein sequence ID" value="GAP31541.1"/>
    <property type="molecule type" value="Genomic_DNA"/>
</dbReference>
<dbReference type="Proteomes" id="UP000037179">
    <property type="component" value="Unassembled WGS sequence"/>
</dbReference>
<evidence type="ECO:0000313" key="4">
    <source>
        <dbReference type="Proteomes" id="UP000180166"/>
    </source>
</evidence>
<proteinExistence type="predicted"/>
<organism evidence="2 3">
    <name type="scientific">Nocardia seriolae</name>
    <dbReference type="NCBI Taxonomy" id="37332"/>
    <lineage>
        <taxon>Bacteria</taxon>
        <taxon>Bacillati</taxon>
        <taxon>Actinomycetota</taxon>
        <taxon>Actinomycetes</taxon>
        <taxon>Mycobacteriales</taxon>
        <taxon>Nocardiaceae</taxon>
        <taxon>Nocardia</taxon>
    </lineage>
</organism>
<reference evidence="1 4" key="3">
    <citation type="submission" date="2016-10" db="EMBL/GenBank/DDBJ databases">
        <title>Genome sequence of Nocardia seriolae strain EM150506, isolated from Anguila japonica.</title>
        <authorList>
            <person name="Han H.-J."/>
        </authorList>
    </citation>
    <scope>NUCLEOTIDE SEQUENCE [LARGE SCALE GENOMIC DNA]</scope>
    <source>
        <strain evidence="1 4">EM150506</strain>
    </source>
</reference>
<dbReference type="AlphaFoldDB" id="A0A0B8NCL2"/>
<reference evidence="2 3" key="2">
    <citation type="journal article" date="2016" name="Genome Announc.">
        <title>Draft Genome Sequence of Erythromycin- and Oxytetracycline-Sensitive Nocardia seriolae Strain U-1 (NBRC 110359).</title>
        <authorList>
            <person name="Imajoh M."/>
            <person name="Sukeda M."/>
            <person name="Shimizu M."/>
            <person name="Yamane J."/>
            <person name="Ohnishi K."/>
            <person name="Oshima S."/>
        </authorList>
    </citation>
    <scope>NUCLEOTIDE SEQUENCE [LARGE SCALE GENOMIC DNA]</scope>
    <source>
        <strain evidence="2 3">U-1</strain>
    </source>
</reference>
<sequence>MTNKNVLADLIAGHLDKARTRAERAIRAASVRAHAEIAEQRQDFPQLTKAEIDQLCKSAKAQAAQLSADSESQAAALVAELGGKA</sequence>
<keyword evidence="3" id="KW-1185">Reference proteome</keyword>
<name>A0A0B8NCL2_9NOCA</name>
<dbReference type="KEGG" id="nsr:NS506_05438"/>
<evidence type="ECO:0000313" key="2">
    <source>
        <dbReference type="EMBL" id="GAP31541.1"/>
    </source>
</evidence>
<dbReference type="Proteomes" id="UP000180166">
    <property type="component" value="Chromosome"/>
</dbReference>
<evidence type="ECO:0000313" key="3">
    <source>
        <dbReference type="Proteomes" id="UP000037179"/>
    </source>
</evidence>
<gene>
    <name evidence="1" type="ORF">NS506_05438</name>
    <name evidence="2" type="ORF">NSK11_contig00118-0005</name>
</gene>